<dbReference type="EMBL" id="JARYMX010000003">
    <property type="protein sequence ID" value="KAJ9557832.1"/>
    <property type="molecule type" value="Genomic_DNA"/>
</dbReference>
<dbReference type="PANTHER" id="PTHR33116">
    <property type="entry name" value="REVERSE TRANSCRIPTASE ZINC-BINDING DOMAIN-CONTAINING PROTEIN-RELATED-RELATED"/>
    <property type="match status" value="1"/>
</dbReference>
<dbReference type="InterPro" id="IPR036691">
    <property type="entry name" value="Endo/exonu/phosph_ase_sf"/>
</dbReference>
<reference evidence="3" key="1">
    <citation type="submission" date="2023-03" db="EMBL/GenBank/DDBJ databases">
        <title>Chromosome-scale reference genome and RAD-based genetic map of yellow starthistle (Centaurea solstitialis) reveal putative structural variation and QTLs associated with invader traits.</title>
        <authorList>
            <person name="Reatini B."/>
            <person name="Cang F.A."/>
            <person name="Jiang Q."/>
            <person name="Mckibben M.T.W."/>
            <person name="Barker M.S."/>
            <person name="Rieseberg L.H."/>
            <person name="Dlugosch K.M."/>
        </authorList>
    </citation>
    <scope>NUCLEOTIDE SEQUENCE</scope>
    <source>
        <strain evidence="3">CAN-66</strain>
        <tissue evidence="3">Leaf</tissue>
    </source>
</reference>
<organism evidence="3 4">
    <name type="scientific">Centaurea solstitialis</name>
    <name type="common">yellow star-thistle</name>
    <dbReference type="NCBI Taxonomy" id="347529"/>
    <lineage>
        <taxon>Eukaryota</taxon>
        <taxon>Viridiplantae</taxon>
        <taxon>Streptophyta</taxon>
        <taxon>Embryophyta</taxon>
        <taxon>Tracheophyta</taxon>
        <taxon>Spermatophyta</taxon>
        <taxon>Magnoliopsida</taxon>
        <taxon>eudicotyledons</taxon>
        <taxon>Gunneridae</taxon>
        <taxon>Pentapetalae</taxon>
        <taxon>asterids</taxon>
        <taxon>campanulids</taxon>
        <taxon>Asterales</taxon>
        <taxon>Asteraceae</taxon>
        <taxon>Carduoideae</taxon>
        <taxon>Cardueae</taxon>
        <taxon>Centaureinae</taxon>
        <taxon>Centaurea</taxon>
    </lineage>
</organism>
<name>A0AA38TUF9_9ASTR</name>
<dbReference type="Pfam" id="PF00078">
    <property type="entry name" value="RVT_1"/>
    <property type="match status" value="1"/>
</dbReference>
<evidence type="ECO:0000313" key="3">
    <source>
        <dbReference type="EMBL" id="KAJ9557832.1"/>
    </source>
</evidence>
<dbReference type="Proteomes" id="UP001172457">
    <property type="component" value="Chromosome 3"/>
</dbReference>
<feature type="compositionally biased region" description="Polar residues" evidence="1">
    <location>
        <begin position="153"/>
        <end position="168"/>
    </location>
</feature>
<dbReference type="InterPro" id="IPR026960">
    <property type="entry name" value="RVT-Znf"/>
</dbReference>
<protein>
    <recommendedName>
        <fullName evidence="2">Reverse transcriptase domain-containing protein</fullName>
    </recommendedName>
</protein>
<evidence type="ECO:0000313" key="4">
    <source>
        <dbReference type="Proteomes" id="UP001172457"/>
    </source>
</evidence>
<proteinExistence type="predicted"/>
<accession>A0AA38TUF9</accession>
<sequence>MSHLEGWSDVRVSYIGGLSVQLDFTSGKAAADFLSSASAVWKDWFSSLMRWSVDCHPNKRLALLDIHGIPLHAWNEESLHKIGKLWGEVVSSDLEGARGINKSVAQVYVLTERIDWIIDSAAVLIGETKFGIRVVERPWDGWEVGEIMSSEGNSIKNNLSDDASSWAGSTGDENEINLSPEDENKINVSPENIEVSQGSEPGKLSPATKGKEDGGSSDRMEECEKLMQSCSSRKEKGYENCRLEKVHGDLEKSTGVEDLHNERGTHSPILGLKESASLVSVGPGPRSDGPKNDFLEWAARSGTKVDSGTIYPDYNYLNESPTSGKESNEKMNVQKDLIDDQDMTLAQEESFYSEESECWLPQAKICNCARRRRSRACKHSFLEGSTVGEPFVMDIDNQISSDSENLIRRSTKRVLVSSLNTNQRYCSMLNFLSWNINGMGKESKRKWVKDVVRTHNINFLYLQETKSVITSEWQVMSVWGKSNMEFAALDSIGNSSGILTIWDELQAESDAAWVICGYFNEVRCAEERKGSALDRRGTKLFNDFIATTGLQDLRLGGRKFTWMNADCSKLSKLDRHLLGNPEFENLVKEKWNDNLSVNENSSKIDLLSLKLRHLKSHIKKWSVETRKKEEAKISSLKNQICTIDLLAEVNPIDESLVKERVELTAKVNELMSRKIRDIKQKAKNKWLIDGDENTQFFHGYLNNKLKKLRIHGVNINGGWVTNPELIKSEVWDFFDKKFAEHHPIRPIISSNHFKKISASQKEWLESPFSAQEVKNAVRNCGYNKAPGPDGFTLDFVWRFWDIVFVGADFVEAQTAYIKGRSILDGPLMVNELISWAKKAKKKLLILKVDFAKAFDSLNWNFLDSVLMKMGFGETWRAWMKGCICTAKVSVLINGSPTKEFLMGKGVRQGGPLAPFLFILAAEGLMAAMKEAQQANIFQGVRVNNVAEDVSLFQFADDAIFVGEWSLKNAKNLLRILKCFEVCSGLKINLSKSRLSGVSVSKEEVAYLARRLNCKEETIPFHYLGLMVGGNMNLAKNWQPLIDKFRTKLSDWKAKTLSIGGGVPYGNRGTWNSIVGVEKELREMGINVNSFLKPKEDGSGWVWELDSSNVYTVKSLRRLIDGVTLPLADTETEWIRWIPNKLNIHLWRVLSNRLPTRDNLLMRGVTLTSTDCPLCHAAPECLDHVMTSCSTAKVINAHMSKTGVKGTSAEVCKAIGAAFLSEMWKTRNNVVFKREVRRDMEIAREIQTVAYNWVRCRSKGGISWESWLCNPTNVVAHCNALASR</sequence>
<dbReference type="PANTHER" id="PTHR33116:SF79">
    <property type="entry name" value="REVERSE TRANSCRIPTASE DOMAIN, ZINC FINGER, CCHC-TYPE-RELATED"/>
    <property type="match status" value="1"/>
</dbReference>
<dbReference type="CDD" id="cd01650">
    <property type="entry name" value="RT_nLTR_like"/>
    <property type="match status" value="1"/>
</dbReference>
<feature type="region of interest" description="Disordered" evidence="1">
    <location>
        <begin position="153"/>
        <end position="220"/>
    </location>
</feature>
<evidence type="ECO:0000256" key="1">
    <source>
        <dbReference type="SAM" id="MobiDB-lite"/>
    </source>
</evidence>
<dbReference type="PROSITE" id="PS50878">
    <property type="entry name" value="RT_POL"/>
    <property type="match status" value="1"/>
</dbReference>
<dbReference type="Pfam" id="PF13966">
    <property type="entry name" value="zf-RVT"/>
    <property type="match status" value="1"/>
</dbReference>
<feature type="domain" description="Reverse transcriptase" evidence="2">
    <location>
        <begin position="659"/>
        <end position="1027"/>
    </location>
</feature>
<comment type="caution">
    <text evidence="3">The sequence shown here is derived from an EMBL/GenBank/DDBJ whole genome shotgun (WGS) entry which is preliminary data.</text>
</comment>
<feature type="compositionally biased region" description="Polar residues" evidence="1">
    <location>
        <begin position="186"/>
        <end position="199"/>
    </location>
</feature>
<dbReference type="Gene3D" id="3.60.10.10">
    <property type="entry name" value="Endonuclease/exonuclease/phosphatase"/>
    <property type="match status" value="1"/>
</dbReference>
<gene>
    <name evidence="3" type="ORF">OSB04_012446</name>
</gene>
<evidence type="ECO:0000259" key="2">
    <source>
        <dbReference type="PROSITE" id="PS50878"/>
    </source>
</evidence>
<dbReference type="SUPFAM" id="SSF56219">
    <property type="entry name" value="DNase I-like"/>
    <property type="match status" value="1"/>
</dbReference>
<keyword evidence="4" id="KW-1185">Reference proteome</keyword>
<dbReference type="InterPro" id="IPR000477">
    <property type="entry name" value="RT_dom"/>
</dbReference>
<feature type="compositionally biased region" description="Basic and acidic residues" evidence="1">
    <location>
        <begin position="209"/>
        <end position="220"/>
    </location>
</feature>